<comment type="cofactor">
    <cofactor evidence="1 16">
        <name>FAD</name>
        <dbReference type="ChEBI" id="CHEBI:57692"/>
    </cofactor>
</comment>
<comment type="subcellular location">
    <subcellularLocation>
        <location evidence="3 16">Cytoplasm</location>
    </subcellularLocation>
</comment>
<evidence type="ECO:0000256" key="15">
    <source>
        <dbReference type="ARBA" id="ARBA00048914"/>
    </source>
</evidence>
<evidence type="ECO:0000313" key="18">
    <source>
        <dbReference type="EMBL" id="HIQ79834.1"/>
    </source>
</evidence>
<feature type="active site" description="Proton donor" evidence="16">
    <location>
        <position position="227"/>
    </location>
</feature>
<dbReference type="GO" id="GO:0071949">
    <property type="term" value="F:FAD binding"/>
    <property type="evidence" value="ECO:0007669"/>
    <property type="project" value="InterPro"/>
</dbReference>
<dbReference type="PANTHER" id="PTHR21071">
    <property type="entry name" value="UDP-N-ACETYLENOLPYRUVOYLGLUCOSAMINE REDUCTASE"/>
    <property type="match status" value="1"/>
</dbReference>
<dbReference type="InterPro" id="IPR036318">
    <property type="entry name" value="FAD-bd_PCMH-like_sf"/>
</dbReference>
<comment type="caution">
    <text evidence="18">The sequence shown here is derived from an EMBL/GenBank/DDBJ whole genome shotgun (WGS) entry which is preliminary data.</text>
</comment>
<feature type="domain" description="FAD-binding PCMH-type" evidence="17">
    <location>
        <begin position="32"/>
        <end position="198"/>
    </location>
</feature>
<evidence type="ECO:0000256" key="5">
    <source>
        <dbReference type="ARBA" id="ARBA00022490"/>
    </source>
</evidence>
<evidence type="ECO:0000256" key="4">
    <source>
        <dbReference type="ARBA" id="ARBA00004752"/>
    </source>
</evidence>
<dbReference type="Gene3D" id="3.30.465.10">
    <property type="match status" value="1"/>
</dbReference>
<dbReference type="GO" id="GO:0008762">
    <property type="term" value="F:UDP-N-acetylmuramate dehydrogenase activity"/>
    <property type="evidence" value="ECO:0007669"/>
    <property type="project" value="UniProtKB-UniRule"/>
</dbReference>
<keyword evidence="11 16" id="KW-0573">Peptidoglycan synthesis</keyword>
<feature type="active site" evidence="16">
    <location>
        <position position="177"/>
    </location>
</feature>
<dbReference type="GO" id="GO:0005829">
    <property type="term" value="C:cytosol"/>
    <property type="evidence" value="ECO:0007669"/>
    <property type="project" value="TreeGrafter"/>
</dbReference>
<feature type="active site" evidence="16">
    <location>
        <position position="297"/>
    </location>
</feature>
<dbReference type="Pfam" id="PF02873">
    <property type="entry name" value="MurB_C"/>
    <property type="match status" value="1"/>
</dbReference>
<sequence>MTNLDRIKQIALDFGCDVKENEPMKSYTTFKIGGDAQLLVTAKSLNGLVAVLKACRAQEAPCFILGRGSNLLVSDQGIEGVVLRLDGDFKSISLVDDDTVFCGAGVSLAKLCTFACEHSLSGLEFAWGIPGSAGGAAFMNAGAYTGEMKDVLLCCHHVTPDGTVGSIEKKNLQLFYRHSVYADNGFVITGIVVKLQKDSETEIRRRMDEFMRRRREKQPLEYPSAGSVFKRPKGYFAGTLIEQAGLKGYSIGDAVISRKHAGFIINQGDATAQDVLALIRHIQNTVHRDFAVDLVCEVRYVGR</sequence>
<dbReference type="GO" id="GO:0071555">
    <property type="term" value="P:cell wall organization"/>
    <property type="evidence" value="ECO:0007669"/>
    <property type="project" value="UniProtKB-KW"/>
</dbReference>
<dbReference type="GO" id="GO:0051301">
    <property type="term" value="P:cell division"/>
    <property type="evidence" value="ECO:0007669"/>
    <property type="project" value="UniProtKB-KW"/>
</dbReference>
<dbReference type="Gene3D" id="3.90.78.10">
    <property type="entry name" value="UDP-N-acetylenolpyruvoylglucosamine reductase, C-terminal domain"/>
    <property type="match status" value="1"/>
</dbReference>
<evidence type="ECO:0000256" key="2">
    <source>
        <dbReference type="ARBA" id="ARBA00003921"/>
    </source>
</evidence>
<dbReference type="EC" id="1.3.1.98" evidence="16"/>
<evidence type="ECO:0000256" key="16">
    <source>
        <dbReference type="HAMAP-Rule" id="MF_00037"/>
    </source>
</evidence>
<dbReference type="InterPro" id="IPR003170">
    <property type="entry name" value="MurB"/>
</dbReference>
<accession>A0A9D1CU81</accession>
<dbReference type="Gene3D" id="3.30.43.10">
    <property type="entry name" value="Uridine Diphospho-n-acetylenolpyruvylglucosamine Reductase, domain 2"/>
    <property type="match status" value="1"/>
</dbReference>
<evidence type="ECO:0000256" key="6">
    <source>
        <dbReference type="ARBA" id="ARBA00022618"/>
    </source>
</evidence>
<keyword evidence="7 16" id="KW-0285">Flavoprotein</keyword>
<keyword evidence="6 16" id="KW-0132">Cell division</keyword>
<dbReference type="InterPro" id="IPR016166">
    <property type="entry name" value="FAD-bd_PCMH"/>
</dbReference>
<dbReference type="InterPro" id="IPR011601">
    <property type="entry name" value="MurB_C"/>
</dbReference>
<gene>
    <name evidence="16 18" type="primary">murB</name>
    <name evidence="18" type="ORF">IAD32_00935</name>
</gene>
<dbReference type="SUPFAM" id="SSF56176">
    <property type="entry name" value="FAD-binding/transporter-associated domain-like"/>
    <property type="match status" value="1"/>
</dbReference>
<dbReference type="InterPro" id="IPR016169">
    <property type="entry name" value="FAD-bd_PCMH_sub2"/>
</dbReference>
<comment type="function">
    <text evidence="2 16">Cell wall formation.</text>
</comment>
<evidence type="ECO:0000256" key="11">
    <source>
        <dbReference type="ARBA" id="ARBA00022984"/>
    </source>
</evidence>
<organism evidence="18 19">
    <name type="scientific">Candidatus Scatavimonas merdigallinarum</name>
    <dbReference type="NCBI Taxonomy" id="2840914"/>
    <lineage>
        <taxon>Bacteria</taxon>
        <taxon>Bacillati</taxon>
        <taxon>Bacillota</taxon>
        <taxon>Clostridia</taxon>
        <taxon>Eubacteriales</taxon>
        <taxon>Oscillospiraceae</taxon>
        <taxon>Oscillospiraceae incertae sedis</taxon>
        <taxon>Candidatus Scatavimonas</taxon>
    </lineage>
</organism>
<dbReference type="GO" id="GO:0009252">
    <property type="term" value="P:peptidoglycan biosynthetic process"/>
    <property type="evidence" value="ECO:0007669"/>
    <property type="project" value="UniProtKB-UniRule"/>
</dbReference>
<keyword evidence="12 16" id="KW-0560">Oxidoreductase</keyword>
<keyword evidence="13 16" id="KW-0131">Cell cycle</keyword>
<dbReference type="InterPro" id="IPR036635">
    <property type="entry name" value="MurB_C_sf"/>
</dbReference>
<reference evidence="18" key="2">
    <citation type="journal article" date="2021" name="PeerJ">
        <title>Extensive microbial diversity within the chicken gut microbiome revealed by metagenomics and culture.</title>
        <authorList>
            <person name="Gilroy R."/>
            <person name="Ravi A."/>
            <person name="Getino M."/>
            <person name="Pursley I."/>
            <person name="Horton D.L."/>
            <person name="Alikhan N.F."/>
            <person name="Baker D."/>
            <person name="Gharbi K."/>
            <person name="Hall N."/>
            <person name="Watson M."/>
            <person name="Adriaenssens E.M."/>
            <person name="Foster-Nyarko E."/>
            <person name="Jarju S."/>
            <person name="Secka A."/>
            <person name="Antonio M."/>
            <person name="Oren A."/>
            <person name="Chaudhuri R.R."/>
            <person name="La Ragione R."/>
            <person name="Hildebrand F."/>
            <person name="Pallen M.J."/>
        </authorList>
    </citation>
    <scope>NUCLEOTIDE SEQUENCE</scope>
    <source>
        <strain evidence="18">ChiSjej1B19-3389</strain>
    </source>
</reference>
<evidence type="ECO:0000256" key="7">
    <source>
        <dbReference type="ARBA" id="ARBA00022630"/>
    </source>
</evidence>
<dbReference type="InterPro" id="IPR006094">
    <property type="entry name" value="Oxid_FAD_bind_N"/>
</dbReference>
<evidence type="ECO:0000256" key="9">
    <source>
        <dbReference type="ARBA" id="ARBA00022857"/>
    </source>
</evidence>
<proteinExistence type="inferred from homology"/>
<evidence type="ECO:0000256" key="8">
    <source>
        <dbReference type="ARBA" id="ARBA00022827"/>
    </source>
</evidence>
<keyword evidence="8 16" id="KW-0274">FAD</keyword>
<comment type="similarity">
    <text evidence="16">Belongs to the MurB family.</text>
</comment>
<dbReference type="PANTHER" id="PTHR21071:SF4">
    <property type="entry name" value="UDP-N-ACETYLENOLPYRUVOYLGLUCOSAMINE REDUCTASE"/>
    <property type="match status" value="1"/>
</dbReference>
<evidence type="ECO:0000256" key="10">
    <source>
        <dbReference type="ARBA" id="ARBA00022960"/>
    </source>
</evidence>
<keyword evidence="9 16" id="KW-0521">NADP</keyword>
<dbReference type="HAMAP" id="MF_00037">
    <property type="entry name" value="MurB"/>
    <property type="match status" value="1"/>
</dbReference>
<comment type="pathway">
    <text evidence="4 16">Cell wall biogenesis; peptidoglycan biosynthesis.</text>
</comment>
<evidence type="ECO:0000259" key="17">
    <source>
        <dbReference type="PROSITE" id="PS51387"/>
    </source>
</evidence>
<comment type="catalytic activity">
    <reaction evidence="15 16">
        <text>UDP-N-acetyl-alpha-D-muramate + NADP(+) = UDP-N-acetyl-3-O-(1-carboxyvinyl)-alpha-D-glucosamine + NADPH + H(+)</text>
        <dbReference type="Rhea" id="RHEA:12248"/>
        <dbReference type="ChEBI" id="CHEBI:15378"/>
        <dbReference type="ChEBI" id="CHEBI:57783"/>
        <dbReference type="ChEBI" id="CHEBI:58349"/>
        <dbReference type="ChEBI" id="CHEBI:68483"/>
        <dbReference type="ChEBI" id="CHEBI:70757"/>
        <dbReference type="EC" id="1.3.1.98"/>
    </reaction>
</comment>
<dbReference type="EMBL" id="DVFW01000006">
    <property type="protein sequence ID" value="HIQ79834.1"/>
    <property type="molecule type" value="Genomic_DNA"/>
</dbReference>
<evidence type="ECO:0000256" key="3">
    <source>
        <dbReference type="ARBA" id="ARBA00004496"/>
    </source>
</evidence>
<dbReference type="GO" id="GO:0008360">
    <property type="term" value="P:regulation of cell shape"/>
    <property type="evidence" value="ECO:0007669"/>
    <property type="project" value="UniProtKB-KW"/>
</dbReference>
<dbReference type="PROSITE" id="PS51387">
    <property type="entry name" value="FAD_PCMH"/>
    <property type="match status" value="1"/>
</dbReference>
<dbReference type="NCBIfam" id="NF010480">
    <property type="entry name" value="PRK13905.1"/>
    <property type="match status" value="1"/>
</dbReference>
<evidence type="ECO:0000256" key="13">
    <source>
        <dbReference type="ARBA" id="ARBA00023306"/>
    </source>
</evidence>
<evidence type="ECO:0000313" key="19">
    <source>
        <dbReference type="Proteomes" id="UP000886787"/>
    </source>
</evidence>
<dbReference type="SUPFAM" id="SSF56194">
    <property type="entry name" value="Uridine diphospho-N-Acetylenolpyruvylglucosamine reductase, MurB, C-terminal domain"/>
    <property type="match status" value="1"/>
</dbReference>
<protein>
    <recommendedName>
        <fullName evidence="16">UDP-N-acetylenolpyruvoylglucosamine reductase</fullName>
        <ecNumber evidence="16">1.3.1.98</ecNumber>
    </recommendedName>
    <alternativeName>
        <fullName evidence="16">UDP-N-acetylmuramate dehydrogenase</fullName>
    </alternativeName>
</protein>
<dbReference type="Proteomes" id="UP000886787">
    <property type="component" value="Unassembled WGS sequence"/>
</dbReference>
<evidence type="ECO:0000256" key="14">
    <source>
        <dbReference type="ARBA" id="ARBA00023316"/>
    </source>
</evidence>
<dbReference type="NCBIfam" id="TIGR00179">
    <property type="entry name" value="murB"/>
    <property type="match status" value="1"/>
</dbReference>
<name>A0A9D1CU81_9FIRM</name>
<keyword evidence="5 16" id="KW-0963">Cytoplasm</keyword>
<reference evidence="18" key="1">
    <citation type="submission" date="2020-10" db="EMBL/GenBank/DDBJ databases">
        <authorList>
            <person name="Gilroy R."/>
        </authorList>
    </citation>
    <scope>NUCLEOTIDE SEQUENCE</scope>
    <source>
        <strain evidence="18">ChiSjej1B19-3389</strain>
    </source>
</reference>
<dbReference type="InterPro" id="IPR016167">
    <property type="entry name" value="FAD-bd_PCMH_sub1"/>
</dbReference>
<evidence type="ECO:0000256" key="1">
    <source>
        <dbReference type="ARBA" id="ARBA00001974"/>
    </source>
</evidence>
<dbReference type="Pfam" id="PF01565">
    <property type="entry name" value="FAD_binding_4"/>
    <property type="match status" value="1"/>
</dbReference>
<keyword evidence="10 16" id="KW-0133">Cell shape</keyword>
<dbReference type="AlphaFoldDB" id="A0A9D1CU81"/>
<keyword evidence="14 16" id="KW-0961">Cell wall biogenesis/degradation</keyword>
<evidence type="ECO:0000256" key="12">
    <source>
        <dbReference type="ARBA" id="ARBA00023002"/>
    </source>
</evidence>